<dbReference type="InterPro" id="IPR005344">
    <property type="entry name" value="TMEM33/Pom33"/>
</dbReference>
<dbReference type="InterPro" id="IPR051645">
    <property type="entry name" value="PER33/POM33_regulator"/>
</dbReference>
<keyword evidence="3 7" id="KW-0812">Transmembrane</keyword>
<dbReference type="Proteomes" id="UP001140206">
    <property type="component" value="Chromosome 5"/>
</dbReference>
<dbReference type="GO" id="GO:0061024">
    <property type="term" value="P:membrane organization"/>
    <property type="evidence" value="ECO:0007669"/>
    <property type="project" value="TreeGrafter"/>
</dbReference>
<comment type="caution">
    <text evidence="8">The sequence shown here is derived from an EMBL/GenBank/DDBJ whole genome shotgun (WGS) entry which is preliminary data.</text>
</comment>
<protein>
    <submittedName>
        <fullName evidence="8">Dihydroflavonol 4-reductase/flavanone protein</fullName>
    </submittedName>
</protein>
<gene>
    <name evidence="8" type="ORF">LUZ62_083878</name>
</gene>
<feature type="compositionally biased region" description="Low complexity" evidence="6">
    <location>
        <begin position="144"/>
        <end position="165"/>
    </location>
</feature>
<evidence type="ECO:0000256" key="7">
    <source>
        <dbReference type="SAM" id="Phobius"/>
    </source>
</evidence>
<sequence length="407" mass="46190">MTIHFHLGPGCNLTESLTVTLSVSLSLFSNPDSSVCLFERLTSVVTNLTKHLYFTLQFTLTVPFRSVPCSNSVEMAAQAAEQRAKRAAAAAYDYERDPRWSEFWNNNVILPPNMASRPDVVDHYKRKFYQRFIDPGLVVEGMISRPTPGSTSGSTSESSMPHSSGASGGPSTQSYRDNNQLRMQLQAIHFALNAWVLAVAVLGIVPILTVHLSRKVYRLSLLGTIVSSLYSLYSVYGKPSVWTLAAIQTWLQSIIVTKDFIHLMFCLILITSQAHFRIALIPVLCWSVDHVSRFLRHNFTRSSLYRRYLEQPCIFVETNNTMLSILSSHAEVALGFLLIISLLSWQRSLVQTLVYWNLLKLMYHAPVTSGYHRNLWSNIGRLINPYINQHAPFFNTPIAAVQRWWFR</sequence>
<dbReference type="GO" id="GO:0016020">
    <property type="term" value="C:membrane"/>
    <property type="evidence" value="ECO:0007669"/>
    <property type="project" value="UniProtKB-SubCell"/>
</dbReference>
<accession>A0AAV8C1V4</accession>
<feature type="transmembrane region" description="Helical" evidence="7">
    <location>
        <begin position="187"/>
        <end position="209"/>
    </location>
</feature>
<dbReference type="AlphaFoldDB" id="A0AAV8C1V4"/>
<comment type="similarity">
    <text evidence="2">Belongs to the PER33/POM33 family.</text>
</comment>
<dbReference type="EMBL" id="JAMFTS010000005">
    <property type="protein sequence ID" value="KAJ4749473.1"/>
    <property type="molecule type" value="Genomic_DNA"/>
</dbReference>
<keyword evidence="4 7" id="KW-1133">Transmembrane helix</keyword>
<feature type="region of interest" description="Disordered" evidence="6">
    <location>
        <begin position="144"/>
        <end position="175"/>
    </location>
</feature>
<evidence type="ECO:0000256" key="3">
    <source>
        <dbReference type="ARBA" id="ARBA00022692"/>
    </source>
</evidence>
<comment type="subcellular location">
    <subcellularLocation>
        <location evidence="1">Membrane</location>
        <topology evidence="1">Multi-pass membrane protein</topology>
    </subcellularLocation>
</comment>
<keyword evidence="5 7" id="KW-0472">Membrane</keyword>
<organism evidence="8 9">
    <name type="scientific">Rhynchospora pubera</name>
    <dbReference type="NCBI Taxonomy" id="906938"/>
    <lineage>
        <taxon>Eukaryota</taxon>
        <taxon>Viridiplantae</taxon>
        <taxon>Streptophyta</taxon>
        <taxon>Embryophyta</taxon>
        <taxon>Tracheophyta</taxon>
        <taxon>Spermatophyta</taxon>
        <taxon>Magnoliopsida</taxon>
        <taxon>Liliopsida</taxon>
        <taxon>Poales</taxon>
        <taxon>Cyperaceae</taxon>
        <taxon>Cyperoideae</taxon>
        <taxon>Rhynchosporeae</taxon>
        <taxon>Rhynchospora</taxon>
    </lineage>
</organism>
<evidence type="ECO:0000256" key="2">
    <source>
        <dbReference type="ARBA" id="ARBA00007322"/>
    </source>
</evidence>
<keyword evidence="9" id="KW-1185">Reference proteome</keyword>
<reference evidence="8" key="1">
    <citation type="submission" date="2022-08" db="EMBL/GenBank/DDBJ databases">
        <authorList>
            <person name="Marques A."/>
        </authorList>
    </citation>
    <scope>NUCLEOTIDE SEQUENCE</scope>
    <source>
        <strain evidence="8">RhyPub2mFocal</strain>
        <tissue evidence="8">Leaves</tissue>
    </source>
</reference>
<evidence type="ECO:0000256" key="5">
    <source>
        <dbReference type="ARBA" id="ARBA00023136"/>
    </source>
</evidence>
<proteinExistence type="inferred from homology"/>
<evidence type="ECO:0000256" key="4">
    <source>
        <dbReference type="ARBA" id="ARBA00022989"/>
    </source>
</evidence>
<dbReference type="PANTHER" id="PTHR12703">
    <property type="entry name" value="TRANSMEMBRANE PROTEIN 33"/>
    <property type="match status" value="1"/>
</dbReference>
<dbReference type="Pfam" id="PF03661">
    <property type="entry name" value="TMEM33_Pom33"/>
    <property type="match status" value="1"/>
</dbReference>
<evidence type="ECO:0000313" key="8">
    <source>
        <dbReference type="EMBL" id="KAJ4749473.1"/>
    </source>
</evidence>
<dbReference type="GO" id="GO:0005783">
    <property type="term" value="C:endoplasmic reticulum"/>
    <property type="evidence" value="ECO:0007669"/>
    <property type="project" value="TreeGrafter"/>
</dbReference>
<feature type="transmembrane region" description="Helical" evidence="7">
    <location>
        <begin position="216"/>
        <end position="236"/>
    </location>
</feature>
<evidence type="ECO:0000256" key="6">
    <source>
        <dbReference type="SAM" id="MobiDB-lite"/>
    </source>
</evidence>
<dbReference type="GO" id="GO:0071786">
    <property type="term" value="P:endoplasmic reticulum tubular network organization"/>
    <property type="evidence" value="ECO:0007669"/>
    <property type="project" value="TreeGrafter"/>
</dbReference>
<dbReference type="PANTHER" id="PTHR12703:SF4">
    <property type="entry name" value="TRANSMEMBRANE PROTEIN 33"/>
    <property type="match status" value="1"/>
</dbReference>
<name>A0AAV8C1V4_9POAL</name>
<evidence type="ECO:0000313" key="9">
    <source>
        <dbReference type="Proteomes" id="UP001140206"/>
    </source>
</evidence>
<evidence type="ECO:0000256" key="1">
    <source>
        <dbReference type="ARBA" id="ARBA00004141"/>
    </source>
</evidence>